<dbReference type="GO" id="GO:0000050">
    <property type="term" value="P:urea cycle"/>
    <property type="evidence" value="ECO:0007669"/>
    <property type="project" value="UniProtKB-UniPathway"/>
</dbReference>
<dbReference type="GO" id="GO:0004053">
    <property type="term" value="F:arginase activity"/>
    <property type="evidence" value="ECO:0007669"/>
    <property type="project" value="UniProtKB-UniRule"/>
</dbReference>
<dbReference type="FunFam" id="3.40.800.10:FF:000012">
    <property type="entry name" value="Arginase"/>
    <property type="match status" value="1"/>
</dbReference>
<dbReference type="GO" id="GO:0030145">
    <property type="term" value="F:manganese ion binding"/>
    <property type="evidence" value="ECO:0007669"/>
    <property type="project" value="TreeGrafter"/>
</dbReference>
<dbReference type="PANTHER" id="PTHR43782">
    <property type="entry name" value="ARGINASE"/>
    <property type="match status" value="1"/>
</dbReference>
<gene>
    <name evidence="14" type="ORF">SAMN02745134_01005</name>
</gene>
<proteinExistence type="inferred from homology"/>
<evidence type="ECO:0000256" key="3">
    <source>
        <dbReference type="ARBA" id="ARBA00018123"/>
    </source>
</evidence>
<organism evidence="14 15">
    <name type="scientific">Clostridium acidisoli DSM 12555</name>
    <dbReference type="NCBI Taxonomy" id="1121291"/>
    <lineage>
        <taxon>Bacteria</taxon>
        <taxon>Bacillati</taxon>
        <taxon>Bacillota</taxon>
        <taxon>Clostridia</taxon>
        <taxon>Eubacteriales</taxon>
        <taxon>Clostridiaceae</taxon>
        <taxon>Clostridium</taxon>
    </lineage>
</organism>
<reference evidence="14 15" key="1">
    <citation type="submission" date="2017-04" db="EMBL/GenBank/DDBJ databases">
        <authorList>
            <person name="Afonso C.L."/>
            <person name="Miller P.J."/>
            <person name="Scott M.A."/>
            <person name="Spackman E."/>
            <person name="Goraichik I."/>
            <person name="Dimitrov K.M."/>
            <person name="Suarez D.L."/>
            <person name="Swayne D.E."/>
        </authorList>
    </citation>
    <scope>NUCLEOTIDE SEQUENCE [LARGE SCALE GENOMIC DNA]</scope>
    <source>
        <strain evidence="14 15">DSM 12555</strain>
    </source>
</reference>
<dbReference type="STRING" id="1121291.SAMN02745134_01005"/>
<evidence type="ECO:0000256" key="11">
    <source>
        <dbReference type="PROSITE-ProRule" id="PRU00742"/>
    </source>
</evidence>
<feature type="binding site" evidence="10">
    <location>
        <position position="126"/>
    </location>
    <ligand>
        <name>Mn(2+)</name>
        <dbReference type="ChEBI" id="CHEBI:29035"/>
        <label>2</label>
    </ligand>
</feature>
<protein>
    <recommendedName>
        <fullName evidence="3 9">Arginase</fullName>
        <ecNumber evidence="2 9">3.5.3.1</ecNumber>
    </recommendedName>
</protein>
<evidence type="ECO:0000256" key="6">
    <source>
        <dbReference type="ARBA" id="ARBA00022801"/>
    </source>
</evidence>
<dbReference type="SUPFAM" id="SSF52768">
    <property type="entry name" value="Arginase/deacetylase"/>
    <property type="match status" value="1"/>
</dbReference>
<feature type="binding site" evidence="10">
    <location>
        <position position="227"/>
    </location>
    <ligand>
        <name>Mn(2+)</name>
        <dbReference type="ChEBI" id="CHEBI:29035"/>
        <label>1</label>
    </ligand>
</feature>
<comment type="similarity">
    <text evidence="11 12">Belongs to the arginase family.</text>
</comment>
<feature type="binding site" evidence="10">
    <location>
        <position position="99"/>
    </location>
    <ligand>
        <name>Mn(2+)</name>
        <dbReference type="ChEBI" id="CHEBI:29035"/>
        <label>1</label>
    </ligand>
</feature>
<dbReference type="PROSITE" id="PS01053">
    <property type="entry name" value="ARGINASE_1"/>
    <property type="match status" value="1"/>
</dbReference>
<dbReference type="InterPro" id="IPR023696">
    <property type="entry name" value="Ureohydrolase_dom_sf"/>
</dbReference>
<dbReference type="GO" id="GO:0006525">
    <property type="term" value="P:arginine metabolic process"/>
    <property type="evidence" value="ECO:0007669"/>
    <property type="project" value="UniProtKB-KW"/>
</dbReference>
<dbReference type="PANTHER" id="PTHR43782:SF3">
    <property type="entry name" value="ARGINASE"/>
    <property type="match status" value="1"/>
</dbReference>
<comment type="cofactor">
    <cofactor evidence="10 13">
        <name>Mn(2+)</name>
        <dbReference type="ChEBI" id="CHEBI:29035"/>
    </cofactor>
    <text evidence="10 13">Binds 2 manganese ions per subunit.</text>
</comment>
<evidence type="ECO:0000256" key="2">
    <source>
        <dbReference type="ARBA" id="ARBA00012168"/>
    </source>
</evidence>
<dbReference type="InterPro" id="IPR020855">
    <property type="entry name" value="Ureohydrolase_Mn_BS"/>
</dbReference>
<dbReference type="InterPro" id="IPR006035">
    <property type="entry name" value="Ureohydrolase"/>
</dbReference>
<feature type="binding site" evidence="10">
    <location>
        <position position="229"/>
    </location>
    <ligand>
        <name>Mn(2+)</name>
        <dbReference type="ChEBI" id="CHEBI:29035"/>
        <label>1</label>
    </ligand>
</feature>
<evidence type="ECO:0000256" key="7">
    <source>
        <dbReference type="ARBA" id="ARBA00023211"/>
    </source>
</evidence>
<accession>A0A1W1X7W5</accession>
<evidence type="ECO:0000256" key="10">
    <source>
        <dbReference type="PIRSR" id="PIRSR036979-1"/>
    </source>
</evidence>
<name>A0A1W1X7W5_9CLOT</name>
<dbReference type="InterPro" id="IPR014033">
    <property type="entry name" value="Arginase"/>
</dbReference>
<keyword evidence="15" id="KW-1185">Reference proteome</keyword>
<comment type="catalytic activity">
    <reaction evidence="8 13">
        <text>L-arginine + H2O = urea + L-ornithine</text>
        <dbReference type="Rhea" id="RHEA:20569"/>
        <dbReference type="ChEBI" id="CHEBI:15377"/>
        <dbReference type="ChEBI" id="CHEBI:16199"/>
        <dbReference type="ChEBI" id="CHEBI:32682"/>
        <dbReference type="ChEBI" id="CHEBI:46911"/>
        <dbReference type="EC" id="3.5.3.1"/>
    </reaction>
</comment>
<dbReference type="PROSITE" id="PS51409">
    <property type="entry name" value="ARGINASE_2"/>
    <property type="match status" value="1"/>
</dbReference>
<dbReference type="OrthoDB" id="9788689at2"/>
<dbReference type="Gene3D" id="3.40.800.10">
    <property type="entry name" value="Ureohydrolase domain"/>
    <property type="match status" value="1"/>
</dbReference>
<dbReference type="GO" id="GO:0005737">
    <property type="term" value="C:cytoplasm"/>
    <property type="evidence" value="ECO:0007669"/>
    <property type="project" value="TreeGrafter"/>
</dbReference>
<evidence type="ECO:0000256" key="12">
    <source>
        <dbReference type="RuleBase" id="RU003684"/>
    </source>
</evidence>
<sequence>MDVNLIGVPLFYGSDKKGVDLGPDKLRENNIINVIESNHHKIYDLGNLYVPKVAAENKYLTNADMKYLAPIVEVNNNLAQQVYTSLKSNCFPFIVGGDHSLGMGSIAGASKYYKNLAVIWVDAHGDINTDKTSDTGNVHGMPLAASMGIGSKDLTDIFYAGIKVKPENVFIIGARSLDKGEQALTNEKKLNVYSTKDVAEKGIKPILDEIYNKLLYSNVDAVHLSFDIDCLDPSFVPGTGTPVSDGMNVDDAKYLIKYLFETNMIKSMDLVEFNTLLDKGDTTTRLVLDLVNWTFKYM</sequence>
<dbReference type="PIRSF" id="PIRSF036979">
    <property type="entry name" value="Arginase"/>
    <property type="match status" value="1"/>
</dbReference>
<evidence type="ECO:0000256" key="8">
    <source>
        <dbReference type="ARBA" id="ARBA00047391"/>
    </source>
</evidence>
<dbReference type="UniPathway" id="UPA00158">
    <property type="reaction ID" value="UER00270"/>
</dbReference>
<dbReference type="EMBL" id="FWXH01000002">
    <property type="protein sequence ID" value="SMC20042.1"/>
    <property type="molecule type" value="Genomic_DNA"/>
</dbReference>
<evidence type="ECO:0000256" key="5">
    <source>
        <dbReference type="ARBA" id="ARBA00022723"/>
    </source>
</evidence>
<keyword evidence="6 12" id="KW-0378">Hydrolase</keyword>
<dbReference type="PRINTS" id="PR00116">
    <property type="entry name" value="ARGINASE"/>
</dbReference>
<evidence type="ECO:0000313" key="15">
    <source>
        <dbReference type="Proteomes" id="UP000192468"/>
    </source>
</evidence>
<dbReference type="AlphaFoldDB" id="A0A1W1X7W5"/>
<dbReference type="EC" id="3.5.3.1" evidence="2 9"/>
<evidence type="ECO:0000313" key="14">
    <source>
        <dbReference type="EMBL" id="SMC20042.1"/>
    </source>
</evidence>
<feature type="binding site" evidence="10">
    <location>
        <position position="124"/>
    </location>
    <ligand>
        <name>Mn(2+)</name>
        <dbReference type="ChEBI" id="CHEBI:29035"/>
        <label>2</label>
    </ligand>
</feature>
<keyword evidence="4 13" id="KW-0056">Arginine metabolism</keyword>
<evidence type="ECO:0000256" key="13">
    <source>
        <dbReference type="RuleBase" id="RU361159"/>
    </source>
</evidence>
<feature type="binding site" evidence="10">
    <location>
        <position position="122"/>
    </location>
    <ligand>
        <name>Mn(2+)</name>
        <dbReference type="ChEBI" id="CHEBI:29035"/>
        <label>1</label>
    </ligand>
</feature>
<comment type="pathway">
    <text evidence="1">Nitrogen metabolism; urea cycle; L-ornithine and urea from L-arginine: step 1/1.</text>
</comment>
<dbReference type="CDD" id="cd09989">
    <property type="entry name" value="Arginase"/>
    <property type="match status" value="1"/>
</dbReference>
<keyword evidence="7 10" id="KW-0464">Manganese</keyword>
<evidence type="ECO:0000256" key="1">
    <source>
        <dbReference type="ARBA" id="ARBA00005098"/>
    </source>
</evidence>
<dbReference type="NCBIfam" id="TIGR01229">
    <property type="entry name" value="rocF_arginase"/>
    <property type="match status" value="1"/>
</dbReference>
<evidence type="ECO:0000256" key="9">
    <source>
        <dbReference type="NCBIfam" id="TIGR01229"/>
    </source>
</evidence>
<keyword evidence="5 10" id="KW-0479">Metal-binding</keyword>
<dbReference type="RefSeq" id="WP_084114294.1">
    <property type="nucleotide sequence ID" value="NZ_FWXH01000002.1"/>
</dbReference>
<dbReference type="Pfam" id="PF00491">
    <property type="entry name" value="Arginase"/>
    <property type="match status" value="1"/>
</dbReference>
<evidence type="ECO:0000256" key="4">
    <source>
        <dbReference type="ARBA" id="ARBA00022503"/>
    </source>
</evidence>
<dbReference type="Proteomes" id="UP000192468">
    <property type="component" value="Unassembled WGS sequence"/>
</dbReference>